<name>A0A6L7GAD6_9RHOB</name>
<evidence type="ECO:0000313" key="1">
    <source>
        <dbReference type="EMBL" id="MXN20280.1"/>
    </source>
</evidence>
<dbReference type="InterPro" id="IPR036250">
    <property type="entry name" value="AcylCo_DH-like_C"/>
</dbReference>
<dbReference type="SUPFAM" id="SSF47203">
    <property type="entry name" value="Acyl-CoA dehydrogenase C-terminal domain-like"/>
    <property type="match status" value="1"/>
</dbReference>
<dbReference type="EMBL" id="WUMU01000026">
    <property type="protein sequence ID" value="MXN20280.1"/>
    <property type="molecule type" value="Genomic_DNA"/>
</dbReference>
<dbReference type="AlphaFoldDB" id="A0A6L7GAD6"/>
<evidence type="ECO:0008006" key="3">
    <source>
        <dbReference type="Google" id="ProtNLM"/>
    </source>
</evidence>
<dbReference type="Proteomes" id="UP000477911">
    <property type="component" value="Unassembled WGS sequence"/>
</dbReference>
<proteinExistence type="predicted"/>
<dbReference type="RefSeq" id="WP_160896406.1">
    <property type="nucleotide sequence ID" value="NZ_WUMU01000026.1"/>
</dbReference>
<organism evidence="1 2">
    <name type="scientific">Pseudooceanicola albus</name>
    <dbReference type="NCBI Taxonomy" id="2692189"/>
    <lineage>
        <taxon>Bacteria</taxon>
        <taxon>Pseudomonadati</taxon>
        <taxon>Pseudomonadota</taxon>
        <taxon>Alphaproteobacteria</taxon>
        <taxon>Rhodobacterales</taxon>
        <taxon>Paracoccaceae</taxon>
        <taxon>Pseudooceanicola</taxon>
    </lineage>
</organism>
<accession>A0A6L7GAD6</accession>
<sequence>MLDIARASSLAGAVLAMARAAGPAPALELACEGLSGCPGYLAPGRHALHALDAALVDPACPDQPPAILRTATDPALAAFGLRLSELAPCPPLAPLPECAQLALALRLGLLARILDLAFRHLETREIFGQRATHLQLIKARFSAGGAFLARMETELSLGPVAAPGLLHDEIDRHTIQAAKLMGGHGYLEGSLHGLEYCSQMIRAVYGAPVPEHPA</sequence>
<reference evidence="1 2" key="1">
    <citation type="submission" date="2019-12" db="EMBL/GenBank/DDBJ databases">
        <authorList>
            <person name="Li M."/>
        </authorList>
    </citation>
    <scope>NUCLEOTIDE SEQUENCE [LARGE SCALE GENOMIC DNA]</scope>
    <source>
        <strain evidence="1 2">GBMRC 2024</strain>
    </source>
</reference>
<gene>
    <name evidence="1" type="ORF">GR170_20785</name>
</gene>
<comment type="caution">
    <text evidence="1">The sequence shown here is derived from an EMBL/GenBank/DDBJ whole genome shotgun (WGS) entry which is preliminary data.</text>
</comment>
<protein>
    <recommendedName>
        <fullName evidence="3">Acyl-CoA dehydrogenase/oxidase C-terminal domain-containing protein</fullName>
    </recommendedName>
</protein>
<dbReference type="GO" id="GO:0016627">
    <property type="term" value="F:oxidoreductase activity, acting on the CH-CH group of donors"/>
    <property type="evidence" value="ECO:0007669"/>
    <property type="project" value="InterPro"/>
</dbReference>
<keyword evidence="2" id="KW-1185">Reference proteome</keyword>
<evidence type="ECO:0000313" key="2">
    <source>
        <dbReference type="Proteomes" id="UP000477911"/>
    </source>
</evidence>